<dbReference type="AlphaFoldDB" id="A0A9P8PBD8"/>
<gene>
    <name evidence="1" type="ORF">OGAPHI_002405</name>
</gene>
<accession>A0A9P8PBD8</accession>
<dbReference type="EMBL" id="JAEUBE010000158">
    <property type="protein sequence ID" value="KAH3668651.1"/>
    <property type="molecule type" value="Genomic_DNA"/>
</dbReference>
<protein>
    <submittedName>
        <fullName evidence="1">Uncharacterized protein</fullName>
    </submittedName>
</protein>
<evidence type="ECO:0000313" key="2">
    <source>
        <dbReference type="Proteomes" id="UP000769157"/>
    </source>
</evidence>
<dbReference type="RefSeq" id="XP_046063065.1">
    <property type="nucleotide sequence ID" value="XM_046203272.1"/>
</dbReference>
<dbReference type="GeneID" id="70234372"/>
<keyword evidence="2" id="KW-1185">Reference proteome</keyword>
<reference evidence="1" key="2">
    <citation type="submission" date="2021-01" db="EMBL/GenBank/DDBJ databases">
        <authorList>
            <person name="Schikora-Tamarit M.A."/>
        </authorList>
    </citation>
    <scope>NUCLEOTIDE SEQUENCE</scope>
    <source>
        <strain evidence="1">CBS6075</strain>
    </source>
</reference>
<reference evidence="1" key="1">
    <citation type="journal article" date="2021" name="Open Biol.">
        <title>Shared evolutionary footprints suggest mitochondrial oxidative damage underlies multiple complex I losses in fungi.</title>
        <authorList>
            <person name="Schikora-Tamarit M.A."/>
            <person name="Marcet-Houben M."/>
            <person name="Nosek J."/>
            <person name="Gabaldon T."/>
        </authorList>
    </citation>
    <scope>NUCLEOTIDE SEQUENCE</scope>
    <source>
        <strain evidence="1">CBS6075</strain>
    </source>
</reference>
<proteinExistence type="predicted"/>
<name>A0A9P8PBD8_9ASCO</name>
<dbReference type="Proteomes" id="UP000769157">
    <property type="component" value="Unassembled WGS sequence"/>
</dbReference>
<organism evidence="1 2">
    <name type="scientific">Ogataea philodendri</name>
    <dbReference type="NCBI Taxonomy" id="1378263"/>
    <lineage>
        <taxon>Eukaryota</taxon>
        <taxon>Fungi</taxon>
        <taxon>Dikarya</taxon>
        <taxon>Ascomycota</taxon>
        <taxon>Saccharomycotina</taxon>
        <taxon>Pichiomycetes</taxon>
        <taxon>Pichiales</taxon>
        <taxon>Pichiaceae</taxon>
        <taxon>Ogataea</taxon>
    </lineage>
</organism>
<sequence>MLDERARRPGWCFLAGITVDASISVSSSTSSSSRSLASLTSLASAWSRSYSSPVSSSSRFSPAKCPYNDRNSMKFCARKFGLACLLRTDPSSTSDALSASASEFP</sequence>
<comment type="caution">
    <text evidence="1">The sequence shown here is derived from an EMBL/GenBank/DDBJ whole genome shotgun (WGS) entry which is preliminary data.</text>
</comment>
<evidence type="ECO:0000313" key="1">
    <source>
        <dbReference type="EMBL" id="KAH3668651.1"/>
    </source>
</evidence>